<evidence type="ECO:0000313" key="8">
    <source>
        <dbReference type="EMBL" id="MDE4908200.1"/>
    </source>
</evidence>
<keyword evidence="3 7" id="KW-0375">Hydrogen ion transport</keyword>
<evidence type="ECO:0000256" key="6">
    <source>
        <dbReference type="ARBA" id="ARBA00023310"/>
    </source>
</evidence>
<dbReference type="Proteomes" id="UP001143747">
    <property type="component" value="Unassembled WGS sequence"/>
</dbReference>
<dbReference type="SUPFAM" id="SSF159468">
    <property type="entry name" value="AtpF-like"/>
    <property type="match status" value="1"/>
</dbReference>
<evidence type="ECO:0000256" key="1">
    <source>
        <dbReference type="ARBA" id="ARBA00010148"/>
    </source>
</evidence>
<keyword evidence="9" id="KW-1185">Reference proteome</keyword>
<keyword evidence="2 7" id="KW-0813">Transport</keyword>
<comment type="similarity">
    <text evidence="1 7">Belongs to the V-ATPase F subunit family.</text>
</comment>
<protein>
    <recommendedName>
        <fullName evidence="7">A-type ATP synthase subunit F</fullName>
    </recommendedName>
</protein>
<organism evidence="8 9">
    <name type="scientific">Methanogenium marinum</name>
    <dbReference type="NCBI Taxonomy" id="348610"/>
    <lineage>
        <taxon>Archaea</taxon>
        <taxon>Methanobacteriati</taxon>
        <taxon>Methanobacteriota</taxon>
        <taxon>Stenosarchaea group</taxon>
        <taxon>Methanomicrobia</taxon>
        <taxon>Methanomicrobiales</taxon>
        <taxon>Methanomicrobiaceae</taxon>
        <taxon>Methanogenium</taxon>
    </lineage>
</organism>
<dbReference type="AlphaFoldDB" id="A0A9Q4PVN2"/>
<evidence type="ECO:0000256" key="4">
    <source>
        <dbReference type="ARBA" id="ARBA00023065"/>
    </source>
</evidence>
<proteinExistence type="inferred from homology"/>
<keyword evidence="7" id="KW-1003">Cell membrane</keyword>
<name>A0A9Q4PVN2_9EURY</name>
<comment type="caution">
    <text evidence="8">The sequence shown here is derived from an EMBL/GenBank/DDBJ whole genome shotgun (WGS) entry which is preliminary data.</text>
</comment>
<reference evidence="8" key="1">
    <citation type="submission" date="2022-01" db="EMBL/GenBank/DDBJ databases">
        <title>Draft genome of Methanogenium marinum DSM 15558.</title>
        <authorList>
            <person name="Chen S.-C."/>
            <person name="You Y.-T."/>
        </authorList>
    </citation>
    <scope>NUCLEOTIDE SEQUENCE</scope>
    <source>
        <strain evidence="8">DSM 15558</strain>
    </source>
</reference>
<accession>A0A9Q4PVN2</accession>
<dbReference type="GO" id="GO:0042777">
    <property type="term" value="P:proton motive force-driven plasma membrane ATP synthesis"/>
    <property type="evidence" value="ECO:0007669"/>
    <property type="project" value="UniProtKB-UniRule"/>
</dbReference>
<dbReference type="InterPro" id="IPR036906">
    <property type="entry name" value="ATPase_V1_fsu_sf"/>
</dbReference>
<dbReference type="EMBL" id="JAKELO010000002">
    <property type="protein sequence ID" value="MDE4908200.1"/>
    <property type="molecule type" value="Genomic_DNA"/>
</dbReference>
<dbReference type="RefSeq" id="WP_274924835.1">
    <property type="nucleotide sequence ID" value="NZ_JAKELO010000002.1"/>
</dbReference>
<evidence type="ECO:0000256" key="3">
    <source>
        <dbReference type="ARBA" id="ARBA00022781"/>
    </source>
</evidence>
<dbReference type="GO" id="GO:0005524">
    <property type="term" value="F:ATP binding"/>
    <property type="evidence" value="ECO:0007669"/>
    <property type="project" value="UniProtKB-UniRule"/>
</dbReference>
<keyword evidence="6 7" id="KW-0066">ATP synthesis</keyword>
<keyword evidence="5 7" id="KW-0472">Membrane</keyword>
<comment type="subunit">
    <text evidence="7">Has multiple subunits with at least A(3), B(3), C, D, E, F, H, I and proteolipid K(x).</text>
</comment>
<comment type="subcellular location">
    <subcellularLocation>
        <location evidence="7">Cell membrane</location>
        <topology evidence="7">Peripheral membrane protein</topology>
    </subcellularLocation>
</comment>
<dbReference type="GO" id="GO:0005886">
    <property type="term" value="C:plasma membrane"/>
    <property type="evidence" value="ECO:0007669"/>
    <property type="project" value="UniProtKB-SubCell"/>
</dbReference>
<evidence type="ECO:0000256" key="7">
    <source>
        <dbReference type="HAMAP-Rule" id="MF_00312"/>
    </source>
</evidence>
<dbReference type="HAMAP" id="MF_00312">
    <property type="entry name" value="ATP_synth_F_arch"/>
    <property type="match status" value="1"/>
</dbReference>
<dbReference type="InterPro" id="IPR008218">
    <property type="entry name" value="ATPase_V1-cplx_f_g_su"/>
</dbReference>
<dbReference type="Pfam" id="PF01990">
    <property type="entry name" value="ATP-synt_F"/>
    <property type="match status" value="1"/>
</dbReference>
<dbReference type="Gene3D" id="3.40.50.10580">
    <property type="entry name" value="ATPase, V1 complex, subunit F"/>
    <property type="match status" value="1"/>
</dbReference>
<evidence type="ECO:0000256" key="5">
    <source>
        <dbReference type="ARBA" id="ARBA00023136"/>
    </source>
</evidence>
<comment type="function">
    <text evidence="7">Component of the A-type ATP synthase that produces ATP from ADP in the presence of a proton gradient across the membrane.</text>
</comment>
<dbReference type="NCBIfam" id="NF002577">
    <property type="entry name" value="PRK02228.1"/>
    <property type="match status" value="1"/>
</dbReference>
<dbReference type="GO" id="GO:0046933">
    <property type="term" value="F:proton-transporting ATP synthase activity, rotational mechanism"/>
    <property type="evidence" value="ECO:0007669"/>
    <property type="project" value="UniProtKB-UniRule"/>
</dbReference>
<dbReference type="InterPro" id="IPR022944">
    <property type="entry name" value="ATPase_V1-cplx_fsu_bac/arc"/>
</dbReference>
<keyword evidence="4 7" id="KW-0406">Ion transport</keyword>
<gene>
    <name evidence="7" type="primary">atpF</name>
    <name evidence="8" type="ORF">L0665_06205</name>
</gene>
<sequence>MEIAVVGNSDFILGFRLAGVEKTVAAEDDASLTDAVTKLMADETVAILVIRGSDMVRLPERLQTELGESVKPTVVSIGGEVGGVSMRDKIKRAVGVDLWK</sequence>
<dbReference type="GO" id="GO:0046961">
    <property type="term" value="F:proton-transporting ATPase activity, rotational mechanism"/>
    <property type="evidence" value="ECO:0007669"/>
    <property type="project" value="InterPro"/>
</dbReference>
<evidence type="ECO:0000313" key="9">
    <source>
        <dbReference type="Proteomes" id="UP001143747"/>
    </source>
</evidence>
<evidence type="ECO:0000256" key="2">
    <source>
        <dbReference type="ARBA" id="ARBA00022448"/>
    </source>
</evidence>